<dbReference type="GO" id="GO:0012505">
    <property type="term" value="C:endomembrane system"/>
    <property type="evidence" value="ECO:0007669"/>
    <property type="project" value="UniProtKB-SubCell"/>
</dbReference>
<keyword evidence="10 13" id="KW-0472">Membrane</keyword>
<evidence type="ECO:0000256" key="10">
    <source>
        <dbReference type="ARBA" id="ARBA00023136"/>
    </source>
</evidence>
<evidence type="ECO:0000259" key="14">
    <source>
        <dbReference type="Pfam" id="PF01490"/>
    </source>
</evidence>
<protein>
    <submittedName>
        <fullName evidence="15">Amino acid transporter</fullName>
    </submittedName>
</protein>
<dbReference type="GO" id="GO:0006865">
    <property type="term" value="P:amino acid transport"/>
    <property type="evidence" value="ECO:0007669"/>
    <property type="project" value="UniProtKB-KW"/>
</dbReference>
<evidence type="ECO:0000256" key="7">
    <source>
        <dbReference type="ARBA" id="ARBA00022847"/>
    </source>
</evidence>
<dbReference type="Pfam" id="PF01490">
    <property type="entry name" value="Aa_trans"/>
    <property type="match status" value="2"/>
</dbReference>
<organism evidence="15 16">
    <name type="scientific">Vigna unguiculata</name>
    <name type="common">Cowpea</name>
    <dbReference type="NCBI Taxonomy" id="3917"/>
    <lineage>
        <taxon>Eukaryota</taxon>
        <taxon>Viridiplantae</taxon>
        <taxon>Streptophyta</taxon>
        <taxon>Embryophyta</taxon>
        <taxon>Tracheophyta</taxon>
        <taxon>Spermatophyta</taxon>
        <taxon>Magnoliopsida</taxon>
        <taxon>eudicotyledons</taxon>
        <taxon>Gunneridae</taxon>
        <taxon>Pentapetalae</taxon>
        <taxon>rosids</taxon>
        <taxon>fabids</taxon>
        <taxon>Fabales</taxon>
        <taxon>Fabaceae</taxon>
        <taxon>Papilionoideae</taxon>
        <taxon>50 kb inversion clade</taxon>
        <taxon>NPAAA clade</taxon>
        <taxon>indigoferoid/millettioid clade</taxon>
        <taxon>Phaseoleae</taxon>
        <taxon>Vigna</taxon>
    </lineage>
</organism>
<dbReference type="GO" id="GO:0009734">
    <property type="term" value="P:auxin-activated signaling pathway"/>
    <property type="evidence" value="ECO:0007669"/>
    <property type="project" value="UniProtKB-KW"/>
</dbReference>
<feature type="transmembrane region" description="Helical" evidence="13">
    <location>
        <begin position="265"/>
        <end position="289"/>
    </location>
</feature>
<keyword evidence="11" id="KW-0927">Auxin signaling pathway</keyword>
<comment type="function">
    <text evidence="12">Carrier protein involved in proton-driven auxin influx. Mediates the formation of auxin gradient from developing leaves (site of auxin biosynthesis) to tips by contributing to the loading of auxin in vascular tissues and facilitating acropetal (base to tip) auxin transport within inner tissues of the root apex, and basipetal (tip to base) auxin transport within outer tissues of the root apex. May be involved in lateral roots and nodules formation.</text>
</comment>
<evidence type="ECO:0000256" key="5">
    <source>
        <dbReference type="ARBA" id="ARBA00022475"/>
    </source>
</evidence>
<keyword evidence="8" id="KW-0029">Amino-acid transport</keyword>
<dbReference type="PANTHER" id="PTHR48017">
    <property type="entry name" value="OS05G0424000 PROTEIN-RELATED"/>
    <property type="match status" value="1"/>
</dbReference>
<dbReference type="EMBL" id="CP039351">
    <property type="protein sequence ID" value="QCD99878.1"/>
    <property type="molecule type" value="Genomic_DNA"/>
</dbReference>
<dbReference type="Proteomes" id="UP000501690">
    <property type="component" value="Linkage Group LG7"/>
</dbReference>
<gene>
    <name evidence="15" type="ORF">DEO72_LG7g1165</name>
</gene>
<feature type="transmembrane region" description="Helical" evidence="13">
    <location>
        <begin position="421"/>
        <end position="443"/>
    </location>
</feature>
<evidence type="ECO:0000313" key="16">
    <source>
        <dbReference type="Proteomes" id="UP000501690"/>
    </source>
</evidence>
<evidence type="ECO:0000256" key="4">
    <source>
        <dbReference type="ARBA" id="ARBA00022448"/>
    </source>
</evidence>
<feature type="transmembrane region" description="Helical" evidence="13">
    <location>
        <begin position="463"/>
        <end position="485"/>
    </location>
</feature>
<evidence type="ECO:0000256" key="2">
    <source>
        <dbReference type="ARBA" id="ARBA00004236"/>
    </source>
</evidence>
<evidence type="ECO:0000256" key="13">
    <source>
        <dbReference type="SAM" id="Phobius"/>
    </source>
</evidence>
<dbReference type="InterPro" id="IPR013057">
    <property type="entry name" value="AA_transpt_TM"/>
</dbReference>
<dbReference type="GO" id="GO:0005886">
    <property type="term" value="C:plasma membrane"/>
    <property type="evidence" value="ECO:0007669"/>
    <property type="project" value="UniProtKB-SubCell"/>
</dbReference>
<evidence type="ECO:0000256" key="9">
    <source>
        <dbReference type="ARBA" id="ARBA00022989"/>
    </source>
</evidence>
<evidence type="ECO:0000256" key="3">
    <source>
        <dbReference type="ARBA" id="ARBA00005590"/>
    </source>
</evidence>
<evidence type="ECO:0000256" key="12">
    <source>
        <dbReference type="ARBA" id="ARBA00045588"/>
    </source>
</evidence>
<comment type="similarity">
    <text evidence="3">Belongs to the amino acid/polyamine transporter 2 family. Amino acid/auxin permease (AAAP) (TC 2.A.18.1) subfamily.</text>
</comment>
<dbReference type="GO" id="GO:0015293">
    <property type="term" value="F:symporter activity"/>
    <property type="evidence" value="ECO:0007669"/>
    <property type="project" value="UniProtKB-KW"/>
</dbReference>
<feature type="domain" description="Amino acid transporter transmembrane" evidence="14">
    <location>
        <begin position="416"/>
        <end position="485"/>
    </location>
</feature>
<keyword evidence="16" id="KW-1185">Reference proteome</keyword>
<evidence type="ECO:0000256" key="6">
    <source>
        <dbReference type="ARBA" id="ARBA00022692"/>
    </source>
</evidence>
<sequence length="498" mass="55650">MMMRCRFVLVEGATNSGCRSRCCCVSMCGAIARGGARRRWKMVQMQIRRVQICEGTWRSCGGDVQRTEDGGGTADSEVREWWPAAAMVMAQRILVADPDAAAFPCVVQLLVVVLGEDGKWFRCRSDECRSVKVRSWLWLRDGRAAAAWICSKVARCVHKWFAFSSLPWMCVAGTWRSCGGDVQRQPQEWRMVWRRAAVMMENAAMCSRERWKLPWFSTFLLNSPASCRHGGCGEKDPCKINSNFYTISFGIAEIILSQIPEFNEIWWLSIVAAVMSFTYSIIGLGLGIAKVVGNRMVKGSLTSLSISAVLESQKIWRSFQALGNIAFAYSYSMVLMDIQDTIKSPPEESKTMSKATSVSVLVMTIFYLLCGGFGYAAFGDESPGNLLTGFGFYNPYWLLDIANVVIVVHLLGSYQAMVLPFFNDIVGLIGAIAYWPLTVYFPVEMYIVQTKLPKWSTKWICLQMLSAACFVLTMVAAVGSIAGVVDDLKVYKPFMTNY</sequence>
<reference evidence="15 16" key="1">
    <citation type="submission" date="2019-04" db="EMBL/GenBank/DDBJ databases">
        <title>An improved genome assembly and genetic linkage map for asparagus bean, Vigna unguiculata ssp. sesquipedialis.</title>
        <authorList>
            <person name="Xia Q."/>
            <person name="Zhang R."/>
            <person name="Dong Y."/>
        </authorList>
    </citation>
    <scope>NUCLEOTIDE SEQUENCE [LARGE SCALE GENOMIC DNA]</scope>
    <source>
        <tissue evidence="15">Leaf</tissue>
    </source>
</reference>
<evidence type="ECO:0000313" key="15">
    <source>
        <dbReference type="EMBL" id="QCD99878.1"/>
    </source>
</evidence>
<comment type="subcellular location">
    <subcellularLocation>
        <location evidence="2">Cell membrane</location>
    </subcellularLocation>
    <subcellularLocation>
        <location evidence="1">Endomembrane system</location>
        <topology evidence="1">Multi-pass membrane protein</topology>
    </subcellularLocation>
</comment>
<proteinExistence type="inferred from homology"/>
<name>A0A4D6MI30_VIGUN</name>
<dbReference type="AlphaFoldDB" id="A0A4D6MI30"/>
<feature type="transmembrane region" description="Helical" evidence="13">
    <location>
        <begin position="396"/>
        <end position="414"/>
    </location>
</feature>
<keyword evidence="7" id="KW-0769">Symport</keyword>
<evidence type="ECO:0000256" key="11">
    <source>
        <dbReference type="ARBA" id="ARBA00023294"/>
    </source>
</evidence>
<feature type="domain" description="Amino acid transporter transmembrane" evidence="14">
    <location>
        <begin position="232"/>
        <end position="415"/>
    </location>
</feature>
<accession>A0A4D6MI30</accession>
<keyword evidence="4" id="KW-0813">Transport</keyword>
<keyword evidence="9 13" id="KW-1133">Transmembrane helix</keyword>
<feature type="transmembrane region" description="Helical" evidence="13">
    <location>
        <begin position="358"/>
        <end position="376"/>
    </location>
</feature>
<evidence type="ECO:0000256" key="1">
    <source>
        <dbReference type="ARBA" id="ARBA00004127"/>
    </source>
</evidence>
<evidence type="ECO:0000256" key="8">
    <source>
        <dbReference type="ARBA" id="ARBA00022970"/>
    </source>
</evidence>
<keyword evidence="5" id="KW-1003">Cell membrane</keyword>
<keyword evidence="6 13" id="KW-0812">Transmembrane</keyword>